<sequence>MLIKNTNKLAFKKFKQENHELKLELQTLTYNSVSTSEIPKTTLQYEWSTDKQGNLKELEQKATVGTLKIEAHYDAKKNITKIQKNVKRSDKDYDDDGEKENKETFE</sequence>
<evidence type="ECO:0000313" key="3">
    <source>
        <dbReference type="Proteomes" id="UP000179118"/>
    </source>
</evidence>
<dbReference type="AlphaFoldDB" id="A0A1G2S8B1"/>
<proteinExistence type="predicted"/>
<evidence type="ECO:0000313" key="2">
    <source>
        <dbReference type="EMBL" id="OHA80511.1"/>
    </source>
</evidence>
<dbReference type="EMBL" id="MHUT01000018">
    <property type="protein sequence ID" value="OHA80511.1"/>
    <property type="molecule type" value="Genomic_DNA"/>
</dbReference>
<dbReference type="Proteomes" id="UP000179118">
    <property type="component" value="Unassembled WGS sequence"/>
</dbReference>
<organism evidence="2 3">
    <name type="scientific">Candidatus Yonathbacteria bacterium RIFCSPHIGHO2_02_FULL_44_14</name>
    <dbReference type="NCBI Taxonomy" id="1802724"/>
    <lineage>
        <taxon>Bacteria</taxon>
        <taxon>Candidatus Yonathiibacteriota</taxon>
    </lineage>
</organism>
<comment type="caution">
    <text evidence="2">The sequence shown here is derived from an EMBL/GenBank/DDBJ whole genome shotgun (WGS) entry which is preliminary data.</text>
</comment>
<evidence type="ECO:0000256" key="1">
    <source>
        <dbReference type="SAM" id="MobiDB-lite"/>
    </source>
</evidence>
<name>A0A1G2S8B1_9BACT</name>
<reference evidence="2 3" key="1">
    <citation type="journal article" date="2016" name="Nat. Commun.">
        <title>Thousands of microbial genomes shed light on interconnected biogeochemical processes in an aquifer system.</title>
        <authorList>
            <person name="Anantharaman K."/>
            <person name="Brown C.T."/>
            <person name="Hug L.A."/>
            <person name="Sharon I."/>
            <person name="Castelle C.J."/>
            <person name="Probst A.J."/>
            <person name="Thomas B.C."/>
            <person name="Singh A."/>
            <person name="Wilkins M.J."/>
            <person name="Karaoz U."/>
            <person name="Brodie E.L."/>
            <person name="Williams K.H."/>
            <person name="Hubbard S.S."/>
            <person name="Banfield J.F."/>
        </authorList>
    </citation>
    <scope>NUCLEOTIDE SEQUENCE [LARGE SCALE GENOMIC DNA]</scope>
</reference>
<gene>
    <name evidence="2" type="ORF">A3D51_00280</name>
</gene>
<protein>
    <submittedName>
        <fullName evidence="2">Uncharacterized protein</fullName>
    </submittedName>
</protein>
<accession>A0A1G2S8B1</accession>
<feature type="region of interest" description="Disordered" evidence="1">
    <location>
        <begin position="80"/>
        <end position="106"/>
    </location>
</feature>